<keyword evidence="5" id="KW-0732">Signal</keyword>
<evidence type="ECO:0000256" key="2">
    <source>
        <dbReference type="ARBA" id="ARBA00022670"/>
    </source>
</evidence>
<dbReference type="InterPro" id="IPR000064">
    <property type="entry name" value="NLP_P60_dom"/>
</dbReference>
<sequence length="200" mass="20187">MAHVIRRGLIAAGIIAGGAVGLAAPAAAQPDIVGSITGATDIANGLTDVLSSGSSGSSGGNGSASLFAGSGDIAIPLPIPSPRAMAALTAATTQAGKQYVWGGNGPDVWDCSGLVQWAFRTVGINLPRTSQEMARDTAGMLVPLSALQVGDVITMNTYDIAGHVGIYAGNGMVFNAYSSGVPIGLTPLSDFDIHNIRRYF</sequence>
<protein>
    <recommendedName>
        <fullName evidence="6">NlpC/P60 domain-containing protein</fullName>
    </recommendedName>
</protein>
<name>A0ABT6MBI7_9NOCA</name>
<evidence type="ECO:0000313" key="7">
    <source>
        <dbReference type="EMBL" id="MDH6281662.1"/>
    </source>
</evidence>
<evidence type="ECO:0000313" key="8">
    <source>
        <dbReference type="Proteomes" id="UP001160334"/>
    </source>
</evidence>
<organism evidence="7 8">
    <name type="scientific">Prescottella agglutinans</name>
    <dbReference type="NCBI Taxonomy" id="1644129"/>
    <lineage>
        <taxon>Bacteria</taxon>
        <taxon>Bacillati</taxon>
        <taxon>Actinomycetota</taxon>
        <taxon>Actinomycetes</taxon>
        <taxon>Mycobacteriales</taxon>
        <taxon>Nocardiaceae</taxon>
        <taxon>Prescottella</taxon>
    </lineage>
</organism>
<accession>A0ABT6MBI7</accession>
<keyword evidence="8" id="KW-1185">Reference proteome</keyword>
<evidence type="ECO:0000256" key="1">
    <source>
        <dbReference type="ARBA" id="ARBA00007074"/>
    </source>
</evidence>
<dbReference type="Gene3D" id="3.90.1720.10">
    <property type="entry name" value="endopeptidase domain like (from Nostoc punctiforme)"/>
    <property type="match status" value="1"/>
</dbReference>
<dbReference type="PANTHER" id="PTHR47359">
    <property type="entry name" value="PEPTIDOGLYCAN DL-ENDOPEPTIDASE CWLO"/>
    <property type="match status" value="1"/>
</dbReference>
<dbReference type="InterPro" id="IPR038765">
    <property type="entry name" value="Papain-like_cys_pep_sf"/>
</dbReference>
<dbReference type="InterPro" id="IPR051794">
    <property type="entry name" value="PG_Endopeptidase_C40"/>
</dbReference>
<feature type="signal peptide" evidence="5">
    <location>
        <begin position="1"/>
        <end position="28"/>
    </location>
</feature>
<dbReference type="SUPFAM" id="SSF54001">
    <property type="entry name" value="Cysteine proteinases"/>
    <property type="match status" value="1"/>
</dbReference>
<dbReference type="EMBL" id="JARXVC010000006">
    <property type="protein sequence ID" value="MDH6281662.1"/>
    <property type="molecule type" value="Genomic_DNA"/>
</dbReference>
<dbReference type="RefSeq" id="WP_280760981.1">
    <property type="nucleotide sequence ID" value="NZ_JARXVC010000006.1"/>
</dbReference>
<gene>
    <name evidence="7" type="ORF">M2280_002883</name>
</gene>
<dbReference type="PANTHER" id="PTHR47359:SF3">
    <property type="entry name" value="NLP_P60 DOMAIN-CONTAINING PROTEIN-RELATED"/>
    <property type="match status" value="1"/>
</dbReference>
<evidence type="ECO:0000259" key="6">
    <source>
        <dbReference type="PROSITE" id="PS51935"/>
    </source>
</evidence>
<reference evidence="7 8" key="1">
    <citation type="submission" date="2023-04" db="EMBL/GenBank/DDBJ databases">
        <title>Forest soil microbial communities from Buena Vista Peninsula, Colon Province, Panama.</title>
        <authorList>
            <person name="Bouskill N."/>
        </authorList>
    </citation>
    <scope>NUCLEOTIDE SEQUENCE [LARGE SCALE GENOMIC DNA]</scope>
    <source>
        <strain evidence="7 8">CFH S0262</strain>
    </source>
</reference>
<feature type="domain" description="NlpC/P60" evidence="6">
    <location>
        <begin position="81"/>
        <end position="200"/>
    </location>
</feature>
<dbReference type="Pfam" id="PF00877">
    <property type="entry name" value="NLPC_P60"/>
    <property type="match status" value="1"/>
</dbReference>
<proteinExistence type="inferred from homology"/>
<evidence type="ECO:0000256" key="3">
    <source>
        <dbReference type="ARBA" id="ARBA00022801"/>
    </source>
</evidence>
<dbReference type="Proteomes" id="UP001160334">
    <property type="component" value="Unassembled WGS sequence"/>
</dbReference>
<evidence type="ECO:0000256" key="5">
    <source>
        <dbReference type="SAM" id="SignalP"/>
    </source>
</evidence>
<keyword evidence="3" id="KW-0378">Hydrolase</keyword>
<feature type="chain" id="PRO_5047412973" description="NlpC/P60 domain-containing protein" evidence="5">
    <location>
        <begin position="29"/>
        <end position="200"/>
    </location>
</feature>
<comment type="similarity">
    <text evidence="1">Belongs to the peptidase C40 family.</text>
</comment>
<dbReference type="InterPro" id="IPR006311">
    <property type="entry name" value="TAT_signal"/>
</dbReference>
<comment type="caution">
    <text evidence="7">The sequence shown here is derived from an EMBL/GenBank/DDBJ whole genome shotgun (WGS) entry which is preliminary data.</text>
</comment>
<dbReference type="PROSITE" id="PS51318">
    <property type="entry name" value="TAT"/>
    <property type="match status" value="1"/>
</dbReference>
<dbReference type="PROSITE" id="PS51935">
    <property type="entry name" value="NLPC_P60"/>
    <property type="match status" value="1"/>
</dbReference>
<evidence type="ECO:0000256" key="4">
    <source>
        <dbReference type="ARBA" id="ARBA00022807"/>
    </source>
</evidence>
<keyword evidence="2" id="KW-0645">Protease</keyword>
<keyword evidence="4" id="KW-0788">Thiol protease</keyword>